<dbReference type="Proteomes" id="UP000069940">
    <property type="component" value="Unassembled WGS sequence"/>
</dbReference>
<name>A0ABM1ZAM4_AEDAL</name>
<evidence type="ECO:0000256" key="1">
    <source>
        <dbReference type="ARBA" id="ARBA00022837"/>
    </source>
</evidence>
<sequence>MVDSTNPETKFMVIGDFNLKNTIWYRENEDDLHLLPLQVRTPEESIIVDELTACGLVQVCGLPNQNNRFLDLAFTNDDQCCQMDLCEPLIQNETHHNAMSLTVNYNKITYDSNETTLQDQPTRVKLDLQQCDHAAIVQELVTVNWNDVFIESVTFDASRLNPTIDSMVSFLRSFEMFDVLDNNAYYVNNAVDFNVLAFYATVYEVFSRHCRVIVRRVGSPTFPEWFDADTIRLLKTKKRLYNKFRRSRSDEDEDVYKQARREFKTKQRSQYEAYMNELQLNIQSNPKVFWNYVGKTRRDSGVPVNVTYKSMKADCAGQAAELFADYFNAVYSERSEIDVPVFSPCDERIPDITLSLDEVRKKIETLDGSKGCYIVFVFFLSISISGGAFDGVEDVVSPFGYRKGEGIDAGCGEVDWICNRDRERTDPIFESLRPIDGKISGAAAKSELIKSKLPNNVLSKIWKLSDYDQDGFLDIEEFALAMHLINVKMDGNELPVSLPSHLVPPSKRNGVAE</sequence>
<feature type="domain" description="EH" evidence="2">
    <location>
        <begin position="421"/>
        <end position="509"/>
    </location>
</feature>
<dbReference type="PROSITE" id="PS50222">
    <property type="entry name" value="EF_HAND_2"/>
    <property type="match status" value="1"/>
</dbReference>
<dbReference type="PROSITE" id="PS00018">
    <property type="entry name" value="EF_HAND_1"/>
    <property type="match status" value="1"/>
</dbReference>
<feature type="domain" description="EF-hand" evidence="3">
    <location>
        <begin position="453"/>
        <end position="488"/>
    </location>
</feature>
<dbReference type="RefSeq" id="XP_029712475.2">
    <property type="nucleotide sequence ID" value="XM_029856615.2"/>
</dbReference>
<proteinExistence type="predicted"/>
<dbReference type="PANTHER" id="PTHR11216">
    <property type="entry name" value="EH DOMAIN"/>
    <property type="match status" value="1"/>
</dbReference>
<dbReference type="GeneID" id="109416361"/>
<dbReference type="InterPro" id="IPR000261">
    <property type="entry name" value="EH_dom"/>
</dbReference>
<dbReference type="Gene3D" id="1.10.238.10">
    <property type="entry name" value="EF-hand"/>
    <property type="match status" value="1"/>
</dbReference>
<evidence type="ECO:0000259" key="3">
    <source>
        <dbReference type="PROSITE" id="PS50222"/>
    </source>
</evidence>
<dbReference type="InterPro" id="IPR002048">
    <property type="entry name" value="EF_hand_dom"/>
</dbReference>
<dbReference type="EnsemblMetazoa" id="AALFPA23_016655.R24304">
    <property type="protein sequence ID" value="AALFPA23_016655.P24304"/>
    <property type="gene ID" value="AALFPA23_016655"/>
</dbReference>
<dbReference type="InterPro" id="IPR011992">
    <property type="entry name" value="EF-hand-dom_pair"/>
</dbReference>
<evidence type="ECO:0008006" key="6">
    <source>
        <dbReference type="Google" id="ProtNLM"/>
    </source>
</evidence>
<evidence type="ECO:0000313" key="5">
    <source>
        <dbReference type="Proteomes" id="UP000069940"/>
    </source>
</evidence>
<protein>
    <recommendedName>
        <fullName evidence="6">EF-hand domain-containing protein</fullName>
    </recommendedName>
</protein>
<dbReference type="SMART" id="SM00027">
    <property type="entry name" value="EH"/>
    <property type="match status" value="1"/>
</dbReference>
<accession>A0ABM1ZAM4</accession>
<organism evidence="4 5">
    <name type="scientific">Aedes albopictus</name>
    <name type="common">Asian tiger mosquito</name>
    <name type="synonym">Stegomyia albopicta</name>
    <dbReference type="NCBI Taxonomy" id="7160"/>
    <lineage>
        <taxon>Eukaryota</taxon>
        <taxon>Metazoa</taxon>
        <taxon>Ecdysozoa</taxon>
        <taxon>Arthropoda</taxon>
        <taxon>Hexapoda</taxon>
        <taxon>Insecta</taxon>
        <taxon>Pterygota</taxon>
        <taxon>Neoptera</taxon>
        <taxon>Endopterygota</taxon>
        <taxon>Diptera</taxon>
        <taxon>Nematocera</taxon>
        <taxon>Culicoidea</taxon>
        <taxon>Culicidae</taxon>
        <taxon>Culicinae</taxon>
        <taxon>Aedini</taxon>
        <taxon>Aedes</taxon>
        <taxon>Stegomyia</taxon>
    </lineage>
</organism>
<evidence type="ECO:0000259" key="2">
    <source>
        <dbReference type="PROSITE" id="PS50031"/>
    </source>
</evidence>
<dbReference type="SUPFAM" id="SSF47473">
    <property type="entry name" value="EF-hand"/>
    <property type="match status" value="1"/>
</dbReference>
<evidence type="ECO:0000313" key="4">
    <source>
        <dbReference type="EnsemblMetazoa" id="AALFPA23_016655.P24304"/>
    </source>
</evidence>
<keyword evidence="1" id="KW-0106">Calcium</keyword>
<dbReference type="PROSITE" id="PS50031">
    <property type="entry name" value="EH"/>
    <property type="match status" value="1"/>
</dbReference>
<reference evidence="5" key="1">
    <citation type="journal article" date="2015" name="Proc. Natl. Acad. Sci. U.S.A.">
        <title>Genome sequence of the Asian Tiger mosquito, Aedes albopictus, reveals insights into its biology, genetics, and evolution.</title>
        <authorList>
            <person name="Chen X.G."/>
            <person name="Jiang X."/>
            <person name="Gu J."/>
            <person name="Xu M."/>
            <person name="Wu Y."/>
            <person name="Deng Y."/>
            <person name="Zhang C."/>
            <person name="Bonizzoni M."/>
            <person name="Dermauw W."/>
            <person name="Vontas J."/>
            <person name="Armbruster P."/>
            <person name="Huang X."/>
            <person name="Yang Y."/>
            <person name="Zhang H."/>
            <person name="He W."/>
            <person name="Peng H."/>
            <person name="Liu Y."/>
            <person name="Wu K."/>
            <person name="Chen J."/>
            <person name="Lirakis M."/>
            <person name="Topalis P."/>
            <person name="Van Leeuwen T."/>
            <person name="Hall A.B."/>
            <person name="Jiang X."/>
            <person name="Thorpe C."/>
            <person name="Mueller R.L."/>
            <person name="Sun C."/>
            <person name="Waterhouse R.M."/>
            <person name="Yan G."/>
            <person name="Tu Z.J."/>
            <person name="Fang X."/>
            <person name="James A.A."/>
        </authorList>
    </citation>
    <scope>NUCLEOTIDE SEQUENCE [LARGE SCALE GENOMIC DNA]</scope>
    <source>
        <strain evidence="5">Foshan</strain>
    </source>
</reference>
<keyword evidence="5" id="KW-1185">Reference proteome</keyword>
<dbReference type="InterPro" id="IPR018247">
    <property type="entry name" value="EF_Hand_1_Ca_BS"/>
</dbReference>
<dbReference type="Pfam" id="PF12763">
    <property type="entry name" value="EH"/>
    <property type="match status" value="1"/>
</dbReference>
<reference evidence="4" key="2">
    <citation type="submission" date="2025-05" db="UniProtKB">
        <authorList>
            <consortium name="EnsemblMetazoa"/>
        </authorList>
    </citation>
    <scope>IDENTIFICATION</scope>
    <source>
        <strain evidence="4">Foshan</strain>
    </source>
</reference>
<dbReference type="CDD" id="cd00052">
    <property type="entry name" value="EH"/>
    <property type="match status" value="1"/>
</dbReference>